<dbReference type="InterPro" id="IPR018841">
    <property type="entry name" value="DUF2442"/>
</dbReference>
<dbReference type="Proteomes" id="UP000182769">
    <property type="component" value="Unassembled WGS sequence"/>
</dbReference>
<evidence type="ECO:0000313" key="1">
    <source>
        <dbReference type="EMBL" id="CUB04266.1"/>
    </source>
</evidence>
<dbReference type="RefSeq" id="WP_055463212.1">
    <property type="nucleotide sequence ID" value="NZ_CYHG01000006.1"/>
</dbReference>
<dbReference type="OrthoDB" id="9803723at2"/>
<keyword evidence="2" id="KW-1185">Reference proteome</keyword>
<dbReference type="EMBL" id="CYHG01000006">
    <property type="protein sequence ID" value="CUB04266.1"/>
    <property type="molecule type" value="Genomic_DNA"/>
</dbReference>
<dbReference type="InterPro" id="IPR036782">
    <property type="entry name" value="NE0471-like_N"/>
</dbReference>
<sequence length="80" mass="9091">MLHLIDAKYVSDYRIWVSFDDGSDGVVNLSNLLKGPIFEPLKEFDQFKAFTVDPELETVVWSNGADLAPEFLKAHLEPNH</sequence>
<protein>
    <recommendedName>
        <fullName evidence="3">DUF2442 domain-containing protein</fullName>
    </recommendedName>
</protein>
<reference evidence="2" key="1">
    <citation type="submission" date="2015-08" db="EMBL/GenBank/DDBJ databases">
        <authorList>
            <person name="Varghese N."/>
        </authorList>
    </citation>
    <scope>NUCLEOTIDE SEQUENCE [LARGE SCALE GENOMIC DNA]</scope>
    <source>
        <strain evidence="2">JCM 18476</strain>
    </source>
</reference>
<evidence type="ECO:0000313" key="2">
    <source>
        <dbReference type="Proteomes" id="UP000182769"/>
    </source>
</evidence>
<dbReference type="SUPFAM" id="SSF143880">
    <property type="entry name" value="NE0471 N-terminal domain-like"/>
    <property type="match status" value="1"/>
</dbReference>
<dbReference type="AlphaFoldDB" id="A0A0K6IMF1"/>
<dbReference type="Gene3D" id="3.30.2020.10">
    <property type="entry name" value="NE0471-like N-terminal domain"/>
    <property type="match status" value="1"/>
</dbReference>
<accession>A0A0K6IMF1</accession>
<proteinExistence type="predicted"/>
<dbReference type="Pfam" id="PF10387">
    <property type="entry name" value="DUF2442"/>
    <property type="match status" value="1"/>
</dbReference>
<organism evidence="1 2">
    <name type="scientific">Marinomonas fungiae</name>
    <dbReference type="NCBI Taxonomy" id="1137284"/>
    <lineage>
        <taxon>Bacteria</taxon>
        <taxon>Pseudomonadati</taxon>
        <taxon>Pseudomonadota</taxon>
        <taxon>Gammaproteobacteria</taxon>
        <taxon>Oceanospirillales</taxon>
        <taxon>Oceanospirillaceae</taxon>
        <taxon>Marinomonas</taxon>
    </lineage>
</organism>
<evidence type="ECO:0008006" key="3">
    <source>
        <dbReference type="Google" id="ProtNLM"/>
    </source>
</evidence>
<name>A0A0K6IMF1_9GAMM</name>
<dbReference type="STRING" id="1137284.GCA_001418205_02130"/>
<gene>
    <name evidence="1" type="ORF">Ga0061065_10685</name>
</gene>